<evidence type="ECO:0000313" key="3">
    <source>
        <dbReference type="Proteomes" id="UP001209681"/>
    </source>
</evidence>
<organism evidence="2 3">
    <name type="scientific">Desulfobotulus pelophilus</name>
    <dbReference type="NCBI Taxonomy" id="2823377"/>
    <lineage>
        <taxon>Bacteria</taxon>
        <taxon>Pseudomonadati</taxon>
        <taxon>Thermodesulfobacteriota</taxon>
        <taxon>Desulfobacteria</taxon>
        <taxon>Desulfobacterales</taxon>
        <taxon>Desulfobacteraceae</taxon>
        <taxon>Desulfobotulus</taxon>
    </lineage>
</organism>
<dbReference type="PANTHER" id="PTHR43798:SF33">
    <property type="entry name" value="HYDROLASE, PUTATIVE (AFU_ORTHOLOGUE AFUA_2G14860)-RELATED"/>
    <property type="match status" value="1"/>
</dbReference>
<dbReference type="PRINTS" id="PR00111">
    <property type="entry name" value="ABHYDROLASE"/>
</dbReference>
<dbReference type="PANTHER" id="PTHR43798">
    <property type="entry name" value="MONOACYLGLYCEROL LIPASE"/>
    <property type="match status" value="1"/>
</dbReference>
<protein>
    <submittedName>
        <fullName evidence="2">Alpha/beta hydrolase</fullName>
    </submittedName>
</protein>
<comment type="caution">
    <text evidence="2">The sequence shown here is derived from an EMBL/GenBank/DDBJ whole genome shotgun (WGS) entry which is preliminary data.</text>
</comment>
<dbReference type="GO" id="GO:0016787">
    <property type="term" value="F:hydrolase activity"/>
    <property type="evidence" value="ECO:0007669"/>
    <property type="project" value="UniProtKB-KW"/>
</dbReference>
<dbReference type="Pfam" id="PF00561">
    <property type="entry name" value="Abhydrolase_1"/>
    <property type="match status" value="1"/>
</dbReference>
<dbReference type="InterPro" id="IPR029058">
    <property type="entry name" value="AB_hydrolase_fold"/>
</dbReference>
<feature type="domain" description="AB hydrolase-1" evidence="1">
    <location>
        <begin position="21"/>
        <end position="244"/>
    </location>
</feature>
<dbReference type="RefSeq" id="WP_265425287.1">
    <property type="nucleotide sequence ID" value="NZ_JAPFPW010000011.1"/>
</dbReference>
<keyword evidence="2" id="KW-0378">Hydrolase</keyword>
<evidence type="ECO:0000313" key="2">
    <source>
        <dbReference type="EMBL" id="MCW7754367.1"/>
    </source>
</evidence>
<gene>
    <name evidence="2" type="ORF">OOT00_10255</name>
</gene>
<accession>A0ABT3NBN0</accession>
<dbReference type="EMBL" id="JAPFPW010000011">
    <property type="protein sequence ID" value="MCW7754367.1"/>
    <property type="molecule type" value="Genomic_DNA"/>
</dbReference>
<sequence length="262" mass="29483">MPVVHVNGIRFYYRMKGRGEPLLLIHGLGSSSRDWDWQVDVLAEKFQVITPDLRGHGLSGKPAGPYSIGLFASDMTGLLESLSCPSVHVVGLSLGGAVAFQLALDQPDRVRSLVIVNSSPEFIFRSFKEKFLLWQRIFMVRILGMRRVGVFLARRFFPSPEHAALRSVFVSRWAENDSRAYEQSLHALAGWSVKDRLDLLCCPALIISADNDIIPFSHKEICVRRMPHARLVVIGNSRHALPVERAEEFNRVLLAFYGKSDV</sequence>
<dbReference type="Proteomes" id="UP001209681">
    <property type="component" value="Unassembled WGS sequence"/>
</dbReference>
<dbReference type="InterPro" id="IPR000073">
    <property type="entry name" value="AB_hydrolase_1"/>
</dbReference>
<name>A0ABT3NBN0_9BACT</name>
<dbReference type="SUPFAM" id="SSF53474">
    <property type="entry name" value="alpha/beta-Hydrolases"/>
    <property type="match status" value="1"/>
</dbReference>
<dbReference type="Gene3D" id="3.40.50.1820">
    <property type="entry name" value="alpha/beta hydrolase"/>
    <property type="match status" value="1"/>
</dbReference>
<proteinExistence type="predicted"/>
<keyword evidence="3" id="KW-1185">Reference proteome</keyword>
<evidence type="ECO:0000259" key="1">
    <source>
        <dbReference type="Pfam" id="PF00561"/>
    </source>
</evidence>
<reference evidence="2 3" key="1">
    <citation type="submission" date="2022-11" db="EMBL/GenBank/DDBJ databases">
        <title>Desulfobotulus tamanensis H1 sp. nov. - anaerobic, alkaliphilic, sulphate reducing bacterium isolated from terrestrial mud volcano.</title>
        <authorList>
            <person name="Frolova A."/>
            <person name="Merkel A.Y."/>
            <person name="Slobodkin A.I."/>
        </authorList>
    </citation>
    <scope>NUCLEOTIDE SEQUENCE [LARGE SCALE GENOMIC DNA]</scope>
    <source>
        <strain evidence="2 3">H1</strain>
    </source>
</reference>
<dbReference type="InterPro" id="IPR050266">
    <property type="entry name" value="AB_hydrolase_sf"/>
</dbReference>